<feature type="domain" description="Bulb-type lectin" evidence="2">
    <location>
        <begin position="35"/>
        <end position="141"/>
    </location>
</feature>
<organism evidence="3 4">
    <name type="scientific">Kibdelosporangium lantanae</name>
    <dbReference type="NCBI Taxonomy" id="1497396"/>
    <lineage>
        <taxon>Bacteria</taxon>
        <taxon>Bacillati</taxon>
        <taxon>Actinomycetota</taxon>
        <taxon>Actinomycetes</taxon>
        <taxon>Pseudonocardiales</taxon>
        <taxon>Pseudonocardiaceae</taxon>
        <taxon>Kibdelosporangium</taxon>
    </lineage>
</organism>
<name>A0ABW3M253_9PSEU</name>
<gene>
    <name evidence="3" type="ORF">ACFQ1S_03420</name>
</gene>
<protein>
    <recommendedName>
        <fullName evidence="2">Bulb-type lectin domain-containing protein</fullName>
    </recommendedName>
</protein>
<evidence type="ECO:0000313" key="3">
    <source>
        <dbReference type="EMBL" id="MFD1044708.1"/>
    </source>
</evidence>
<evidence type="ECO:0000256" key="1">
    <source>
        <dbReference type="SAM" id="SignalP"/>
    </source>
</evidence>
<comment type="caution">
    <text evidence="3">The sequence shown here is derived from an EMBL/GenBank/DDBJ whole genome shotgun (WGS) entry which is preliminary data.</text>
</comment>
<evidence type="ECO:0000313" key="4">
    <source>
        <dbReference type="Proteomes" id="UP001597045"/>
    </source>
</evidence>
<dbReference type="SUPFAM" id="SSF51110">
    <property type="entry name" value="alpha-D-mannose-specific plant lectins"/>
    <property type="match status" value="1"/>
</dbReference>
<keyword evidence="1" id="KW-0732">Signal</keyword>
<evidence type="ECO:0000259" key="2">
    <source>
        <dbReference type="PROSITE" id="PS50927"/>
    </source>
</evidence>
<dbReference type="EMBL" id="JBHTIS010000108">
    <property type="protein sequence ID" value="MFD1044708.1"/>
    <property type="molecule type" value="Genomic_DNA"/>
</dbReference>
<dbReference type="SMART" id="SM00108">
    <property type="entry name" value="B_lectin"/>
    <property type="match status" value="1"/>
</dbReference>
<dbReference type="InterPro" id="IPR036426">
    <property type="entry name" value="Bulb-type_lectin_dom_sf"/>
</dbReference>
<dbReference type="Gene3D" id="2.90.10.10">
    <property type="entry name" value="Bulb-type lectin domain"/>
    <property type="match status" value="3"/>
</dbReference>
<dbReference type="PROSITE" id="PS50927">
    <property type="entry name" value="BULB_LECTIN"/>
    <property type="match status" value="1"/>
</dbReference>
<dbReference type="Proteomes" id="UP001597045">
    <property type="component" value="Unassembled WGS sequence"/>
</dbReference>
<keyword evidence="4" id="KW-1185">Reference proteome</keyword>
<reference evidence="4" key="1">
    <citation type="journal article" date="2019" name="Int. J. Syst. Evol. Microbiol.">
        <title>The Global Catalogue of Microorganisms (GCM) 10K type strain sequencing project: providing services to taxonomists for standard genome sequencing and annotation.</title>
        <authorList>
            <consortium name="The Broad Institute Genomics Platform"/>
            <consortium name="The Broad Institute Genome Sequencing Center for Infectious Disease"/>
            <person name="Wu L."/>
            <person name="Ma J."/>
        </authorList>
    </citation>
    <scope>NUCLEOTIDE SEQUENCE [LARGE SCALE GENOMIC DNA]</scope>
    <source>
        <strain evidence="4">JCM 31486</strain>
    </source>
</reference>
<sequence length="141" mass="14814">MKRFARTLGIAILAIPALTGTAAQASPLNGPPPGSSCHNNGETLHNGNIWETTNGVHIELQTDGNLVLSWNSRVLYATGTRFANRATIQGDGNFVEYAPNGNPVWASGTSGNAGALLCVQPDGNLVIYGGGWFPIWATNTH</sequence>
<dbReference type="InterPro" id="IPR001480">
    <property type="entry name" value="Bulb-type_lectin_dom"/>
</dbReference>
<feature type="signal peptide" evidence="1">
    <location>
        <begin position="1"/>
        <end position="25"/>
    </location>
</feature>
<accession>A0ABW3M253</accession>
<feature type="chain" id="PRO_5045654459" description="Bulb-type lectin domain-containing protein" evidence="1">
    <location>
        <begin position="26"/>
        <end position="141"/>
    </location>
</feature>
<proteinExistence type="predicted"/>